<dbReference type="AlphaFoldDB" id="A0A813EGC0"/>
<keyword evidence="3" id="KW-0472">Membrane</keyword>
<dbReference type="Proteomes" id="UP000654075">
    <property type="component" value="Unassembled WGS sequence"/>
</dbReference>
<keyword evidence="3" id="KW-0812">Transmembrane</keyword>
<feature type="transmembrane region" description="Helical" evidence="3">
    <location>
        <begin position="716"/>
        <end position="737"/>
    </location>
</feature>
<comment type="caution">
    <text evidence="4">The sequence shown here is derived from an EMBL/GenBank/DDBJ whole genome shotgun (WGS) entry which is preliminary data.</text>
</comment>
<feature type="region of interest" description="Disordered" evidence="2">
    <location>
        <begin position="370"/>
        <end position="404"/>
    </location>
</feature>
<name>A0A813EGC0_POLGL</name>
<feature type="transmembrane region" description="Helical" evidence="3">
    <location>
        <begin position="822"/>
        <end position="838"/>
    </location>
</feature>
<feature type="transmembrane region" description="Helical" evidence="3">
    <location>
        <begin position="850"/>
        <end position="869"/>
    </location>
</feature>
<dbReference type="OrthoDB" id="414834at2759"/>
<evidence type="ECO:0000256" key="2">
    <source>
        <dbReference type="SAM" id="MobiDB-lite"/>
    </source>
</evidence>
<feature type="region of interest" description="Disordered" evidence="2">
    <location>
        <begin position="125"/>
        <end position="146"/>
    </location>
</feature>
<keyword evidence="5" id="KW-1185">Reference proteome</keyword>
<proteinExistence type="predicted"/>
<protein>
    <submittedName>
        <fullName evidence="4">Uncharacterized protein</fullName>
    </submittedName>
</protein>
<dbReference type="EMBL" id="CAJNNV010010174">
    <property type="protein sequence ID" value="CAE8598308.1"/>
    <property type="molecule type" value="Genomic_DNA"/>
</dbReference>
<keyword evidence="1" id="KW-0175">Coiled coil</keyword>
<evidence type="ECO:0000256" key="3">
    <source>
        <dbReference type="SAM" id="Phobius"/>
    </source>
</evidence>
<evidence type="ECO:0000256" key="1">
    <source>
        <dbReference type="SAM" id="Coils"/>
    </source>
</evidence>
<gene>
    <name evidence="4" type="ORF">PGLA1383_LOCUS16718</name>
</gene>
<sequence>MSVGSEGPGVEQSGGMGEEAGEAAELWETVVSEVHRLNVGHKRGINFSQDFAIDRVCDCIEKLRQKHVPSPSVGGNLGGVEELVGLRVELAMEEQRIRLQKAKIEEARTQTRFAGESRTELEAELAAEQAARLGGSEEQARSWRESSADSRKRLSALRSKEEEVAFLEDALRRPGVLRESWCGVAAKLEAEIAIAKADADTAARRCETLASELARVERILFERKDRLPEPAGAGRADPGFSNGLAGYGHGVAGEVSVKDELLRIAGRASENVKSLQQAMAALSSKEAFSTASSHHSDTRGGLDPPSASFATAALLGSKIGSVEEKSSLDLSRGQWHARGGLQHLASRSSSALASTHDAFGVSPGTSYASSFTTASSGKAPQRGREAAGVGGQGIAGGYGEGRRAQTSDALTGSFAGSGFAPTSNPLAGTFAGMHIGSSFASSSGIASFAVVQGCMVQDRDDRAAETGWYNLAFRMISARNPEEQLSEEQRRLRTCQCPAKELARLRGKQSIRATGHYAVDDNVLVQASESGVLCHLVALEAGASDFAERGIIWLPLDSDEDECAIVQTRRNLVFGGPLPAVGDAEDSPELLAFANTGKRLLETSLDAARQEVAAREARIRARQEEIRVQQENAELPARNALLHLALATSHARRGRDSSFPSDAGNGNGTAVNSNRTAHAGFFIVDIGIEFAHFLREKIAVAMASVKSSLARVRPQVWAMITAFAGSLILATMLCHAAQRHGLVGSMGEPPKSSYVSWKQRRGKKEASSAAGLEAEVEDTLVGGAQDVKETLEIIPEIIMCIAECLQFCTTCWCSLSRQTVKWILATMLVFGVGIYFLWQNGVVQPVLQYLAVYLYIFVFIVAVAIIALMEIWQRVRPHVTGPMNAIESVHSKVQNFERRFGLSSEEGGRKHAGARPGFFG</sequence>
<reference evidence="4" key="1">
    <citation type="submission" date="2021-02" db="EMBL/GenBank/DDBJ databases">
        <authorList>
            <person name="Dougan E. K."/>
            <person name="Rhodes N."/>
            <person name="Thang M."/>
            <person name="Chan C."/>
        </authorList>
    </citation>
    <scope>NUCLEOTIDE SEQUENCE</scope>
</reference>
<feature type="coiled-coil region" evidence="1">
    <location>
        <begin position="605"/>
        <end position="634"/>
    </location>
</feature>
<feature type="region of interest" description="Disordered" evidence="2">
    <location>
        <begin position="1"/>
        <end position="20"/>
    </location>
</feature>
<evidence type="ECO:0000313" key="4">
    <source>
        <dbReference type="EMBL" id="CAE8598308.1"/>
    </source>
</evidence>
<organism evidence="4 5">
    <name type="scientific">Polarella glacialis</name>
    <name type="common">Dinoflagellate</name>
    <dbReference type="NCBI Taxonomy" id="89957"/>
    <lineage>
        <taxon>Eukaryota</taxon>
        <taxon>Sar</taxon>
        <taxon>Alveolata</taxon>
        <taxon>Dinophyceae</taxon>
        <taxon>Suessiales</taxon>
        <taxon>Suessiaceae</taxon>
        <taxon>Polarella</taxon>
    </lineage>
</organism>
<feature type="compositionally biased region" description="Gly residues" evidence="2">
    <location>
        <begin position="388"/>
        <end position="399"/>
    </location>
</feature>
<keyword evidence="3" id="KW-1133">Transmembrane helix</keyword>
<evidence type="ECO:0000313" key="5">
    <source>
        <dbReference type="Proteomes" id="UP000654075"/>
    </source>
</evidence>
<accession>A0A813EGC0</accession>